<dbReference type="Proteomes" id="UP000073492">
    <property type="component" value="Unassembled WGS sequence"/>
</dbReference>
<accession>A0A139IGH8</accession>
<sequence length="305" mass="33866">MVTPTDAFISKLKSSIATLGSDKLNLEEDKANLQHQVAQLQNDLATSQRKLQIVAQASNTDAGKPVDYDKGVELEDKLAEDRAEFKDFIIAANDKVSKAEATTCHWKERAEEEQKFAARLKRQLDDVKDTMKALSLQKTQAEKKAKAATALAQEQTKEVHKAQKLKRDWEVKYKREVISRDVDAGKTTKFSFATPKAPVKPASESVNTVGKNKAVAFKPAITKAPSKNPGDPPSKKQPPSKGMSQLSIGKTEDAPLVLDEDEGDVPLAQRRAMTASKRKAGNMQNEEDQDDEEFLPIRIKRERIE</sequence>
<protein>
    <submittedName>
        <fullName evidence="3">Uncharacterized protein</fullName>
    </submittedName>
</protein>
<organism evidence="3 4">
    <name type="scientific">Pseudocercospora musae</name>
    <dbReference type="NCBI Taxonomy" id="113226"/>
    <lineage>
        <taxon>Eukaryota</taxon>
        <taxon>Fungi</taxon>
        <taxon>Dikarya</taxon>
        <taxon>Ascomycota</taxon>
        <taxon>Pezizomycotina</taxon>
        <taxon>Dothideomycetes</taxon>
        <taxon>Dothideomycetidae</taxon>
        <taxon>Mycosphaerellales</taxon>
        <taxon>Mycosphaerellaceae</taxon>
        <taxon>Pseudocercospora</taxon>
    </lineage>
</organism>
<feature type="coiled-coil region" evidence="1">
    <location>
        <begin position="110"/>
        <end position="172"/>
    </location>
</feature>
<feature type="region of interest" description="Disordered" evidence="2">
    <location>
        <begin position="217"/>
        <end position="305"/>
    </location>
</feature>
<dbReference type="OrthoDB" id="3934656at2759"/>
<reference evidence="3 4" key="1">
    <citation type="submission" date="2015-07" db="EMBL/GenBank/DDBJ databases">
        <title>Comparative genomics of the Sigatoka disease complex on banana suggests a link between parallel evolutionary changes in Pseudocercospora fijiensis and Pseudocercospora eumusae and increased virulence on the banana host.</title>
        <authorList>
            <person name="Chang T.-C."/>
            <person name="Salvucci A."/>
            <person name="Crous P.W."/>
            <person name="Stergiopoulos I."/>
        </authorList>
    </citation>
    <scope>NUCLEOTIDE SEQUENCE [LARGE SCALE GENOMIC DNA]</scope>
    <source>
        <strain evidence="3 4">CBS 116634</strain>
    </source>
</reference>
<feature type="coiled-coil region" evidence="1">
    <location>
        <begin position="16"/>
        <end position="57"/>
    </location>
</feature>
<name>A0A139IGH8_9PEZI</name>
<evidence type="ECO:0000256" key="2">
    <source>
        <dbReference type="SAM" id="MobiDB-lite"/>
    </source>
</evidence>
<keyword evidence="1" id="KW-0175">Coiled coil</keyword>
<proteinExistence type="predicted"/>
<evidence type="ECO:0000256" key="1">
    <source>
        <dbReference type="SAM" id="Coils"/>
    </source>
</evidence>
<gene>
    <name evidence="3" type="ORF">AC579_10058</name>
</gene>
<evidence type="ECO:0000313" key="4">
    <source>
        <dbReference type="Proteomes" id="UP000073492"/>
    </source>
</evidence>
<dbReference type="EMBL" id="LFZO01000106">
    <property type="protein sequence ID" value="KXT13725.1"/>
    <property type="molecule type" value="Genomic_DNA"/>
</dbReference>
<comment type="caution">
    <text evidence="3">The sequence shown here is derived from an EMBL/GenBank/DDBJ whole genome shotgun (WGS) entry which is preliminary data.</text>
</comment>
<feature type="compositionally biased region" description="Acidic residues" evidence="2">
    <location>
        <begin position="285"/>
        <end position="294"/>
    </location>
</feature>
<evidence type="ECO:0000313" key="3">
    <source>
        <dbReference type="EMBL" id="KXT13725.1"/>
    </source>
</evidence>
<keyword evidence="4" id="KW-1185">Reference proteome</keyword>
<dbReference type="AlphaFoldDB" id="A0A139IGH8"/>